<dbReference type="Proteomes" id="UP000221243">
    <property type="component" value="Segment"/>
</dbReference>
<reference evidence="1 2" key="1">
    <citation type="submission" date="2017-01" db="EMBL/GenBank/DDBJ databases">
        <title>Complete Genome Sequence of Vibrio Parahaemolyticus Bacteriophage pTD1.</title>
        <authorList>
            <person name="Midorikawa Y."/>
            <person name="Sano M."/>
        </authorList>
    </citation>
    <scope>NUCLEOTIDE SEQUENCE [LARGE SCALE GENOMIC DNA]</scope>
    <source>
        <strain evidence="1">PTD1</strain>
    </source>
</reference>
<dbReference type="KEGG" id="vg:40075019"/>
<accession>A0A1Q2U2M3</accession>
<name>A0A1Q2U2M3_9CAUD</name>
<dbReference type="GeneID" id="40075019"/>
<dbReference type="OrthoDB" id="30326at10239"/>
<proteinExistence type="predicted"/>
<evidence type="ECO:0000313" key="2">
    <source>
        <dbReference type="Proteomes" id="UP000221243"/>
    </source>
</evidence>
<organism evidence="1 2">
    <name type="scientific">Vibrio phage pTD1</name>
    <dbReference type="NCBI Taxonomy" id="1938577"/>
    <lineage>
        <taxon>Viruses</taxon>
        <taxon>Duplodnaviria</taxon>
        <taxon>Heunggongvirae</taxon>
        <taxon>Uroviricota</taxon>
        <taxon>Caudoviricetes</taxon>
        <taxon>Chimalliviridae</taxon>
        <taxon>Gorgonvirinae</taxon>
        <taxon>Tidunavirus</taxon>
        <taxon>Tidunavirus pTD1</taxon>
    </lineage>
</organism>
<evidence type="ECO:0000313" key="1">
    <source>
        <dbReference type="EMBL" id="BAW98212.1"/>
    </source>
</evidence>
<keyword evidence="2" id="KW-1185">Reference proteome</keyword>
<sequence length="229" mass="25983">MKIIHNKSVVKPDTFFTFQVIDFQSNPKSTINVGIADGERASHRACSVYRYPLNNGGYTCFLDTRGLKKGDHSLQIWPSNSIRESQYITFTIEDDADTYPALAEELSYFYAYLLKWCANLVEQEVTLVADHLKFTPTVASDVNTLLVSPSLSCNYVELSVESFDDDFEALLRLLSARHGEFRNIFDKRDFKELTLHLATLGKVDTSIVPKIERFVSIFPNYSVPKEAAC</sequence>
<protein>
    <submittedName>
        <fullName evidence="1">Uncharacterized protein</fullName>
    </submittedName>
</protein>
<dbReference type="RefSeq" id="YP_009599290.1">
    <property type="nucleotide sequence ID" value="NC_041916.1"/>
</dbReference>
<dbReference type="EMBL" id="AP017972">
    <property type="protein sequence ID" value="BAW98212.1"/>
    <property type="molecule type" value="Genomic_DNA"/>
</dbReference>